<keyword evidence="1" id="KW-0175">Coiled coil</keyword>
<comment type="caution">
    <text evidence="3">The sequence shown here is derived from an EMBL/GenBank/DDBJ whole genome shotgun (WGS) entry which is preliminary data.</text>
</comment>
<dbReference type="Gene3D" id="1.10.340.70">
    <property type="match status" value="1"/>
</dbReference>
<dbReference type="Pfam" id="PF17921">
    <property type="entry name" value="Integrase_H2C2"/>
    <property type="match status" value="1"/>
</dbReference>
<proteinExistence type="predicted"/>
<dbReference type="InterPro" id="IPR041588">
    <property type="entry name" value="Integrase_H2C2"/>
</dbReference>
<dbReference type="AlphaFoldDB" id="A0A699HVT2"/>
<feature type="non-terminal residue" evidence="3">
    <location>
        <position position="1"/>
    </location>
</feature>
<protein>
    <recommendedName>
        <fullName evidence="2">Integrase zinc-binding domain-containing protein</fullName>
    </recommendedName>
</protein>
<gene>
    <name evidence="3" type="ORF">Tci_448312</name>
</gene>
<evidence type="ECO:0000256" key="1">
    <source>
        <dbReference type="SAM" id="Coils"/>
    </source>
</evidence>
<sequence length="534" mass="61663">SKKELNMRQCCCIELFSDYDCKTRYHPGKANVVADALRLEKGLDEMIELRNDRALCYLDQIWVLLKGDVRTLIMNKARKSKYYVYPGADKMYYDLRDRYWWPGIKKDLAVYGKENRVNIFKSIDEGPFQMGTFQEILFEGNEDALHLGRQIRVQVNNTRGAGAAGYERAQNREYFKDKMLLMQAQENSVALDEENLLFIVGGQDNNASTAQTMFMANLSIADHVYDEAGLSYDSDILSEVHDHDHYQDVVCEHHKVHEMHEDVQRNYVVDSHADYTSDSNMISYNQYVKDNTVPVVQNESKSSQRADLNFKTNESIDGVPSQYACNACPQGITKGERGFEQTKECYLTEVIPFFKTIKSHFEGIQKALTKEIKEIEENFEELEAEVDQHVVNRKHAEIERKNLLIANDNLIADCLSKDVFYTATDSVLTVFKFSDIHEAFNVAQKRIVELESKISNLKNKIQNDVMVKHFSKLEVEHLNLQLKYQHLKECFENKKSLTSSDAPIFDSVFVIGQLKDQVQSRGNMIHELREKSLD</sequence>
<evidence type="ECO:0000259" key="2">
    <source>
        <dbReference type="Pfam" id="PF17921"/>
    </source>
</evidence>
<feature type="domain" description="Integrase zinc-binding" evidence="2">
    <location>
        <begin position="69"/>
        <end position="111"/>
    </location>
</feature>
<name>A0A699HVT2_TANCI</name>
<organism evidence="3">
    <name type="scientific">Tanacetum cinerariifolium</name>
    <name type="common">Dalmatian daisy</name>
    <name type="synonym">Chrysanthemum cinerariifolium</name>
    <dbReference type="NCBI Taxonomy" id="118510"/>
    <lineage>
        <taxon>Eukaryota</taxon>
        <taxon>Viridiplantae</taxon>
        <taxon>Streptophyta</taxon>
        <taxon>Embryophyta</taxon>
        <taxon>Tracheophyta</taxon>
        <taxon>Spermatophyta</taxon>
        <taxon>Magnoliopsida</taxon>
        <taxon>eudicotyledons</taxon>
        <taxon>Gunneridae</taxon>
        <taxon>Pentapetalae</taxon>
        <taxon>asterids</taxon>
        <taxon>campanulids</taxon>
        <taxon>Asterales</taxon>
        <taxon>Asteraceae</taxon>
        <taxon>Asteroideae</taxon>
        <taxon>Anthemideae</taxon>
        <taxon>Anthemidinae</taxon>
        <taxon>Tanacetum</taxon>
    </lineage>
</organism>
<reference evidence="3" key="1">
    <citation type="journal article" date="2019" name="Sci. Rep.">
        <title>Draft genome of Tanacetum cinerariifolium, the natural source of mosquito coil.</title>
        <authorList>
            <person name="Yamashiro T."/>
            <person name="Shiraishi A."/>
            <person name="Satake H."/>
            <person name="Nakayama K."/>
        </authorList>
    </citation>
    <scope>NUCLEOTIDE SEQUENCE</scope>
</reference>
<accession>A0A699HVT2</accession>
<feature type="coiled-coil region" evidence="1">
    <location>
        <begin position="365"/>
        <end position="399"/>
    </location>
</feature>
<evidence type="ECO:0000313" key="3">
    <source>
        <dbReference type="EMBL" id="GEY76338.1"/>
    </source>
</evidence>
<dbReference type="EMBL" id="BKCJ010207396">
    <property type="protein sequence ID" value="GEY76338.1"/>
    <property type="molecule type" value="Genomic_DNA"/>
</dbReference>